<dbReference type="InterPro" id="IPR019861">
    <property type="entry name" value="PorP/SprF_Bacteroidetes"/>
</dbReference>
<sequence length="296" mass="32506">MKTIYKTLVLIMVSIISTTLVKAQLNPLSSQYYINQYLINPAFAGAGEGLKLNGAYRKLLSNVPGAPLTQNLTADYGFNKVGLGLTVNNESAGLQKKIRVMGSYAYHLKLNNNNHQLHFGVSLGFMSQRLENADIYGNPNDPTVGQYNDRKTYLDGDLGVAYTSGKLNIQAAIPNLKSVLKKDVIKLADVATFYTAVSYKIGISEGIEGMDVEPKVTYRGVKGFDNIWDAGAQFGIAKKQVFLLAMYHSTRNATFGLGMDFREKYLISGTYTTQTSALSSYTNGSFELNVRLNLSK</sequence>
<gene>
    <name evidence="1" type="ORF">EYS08_18885</name>
</gene>
<keyword evidence="2" id="KW-1185">Reference proteome</keyword>
<dbReference type="AlphaFoldDB" id="A0A4Q9H969"/>
<dbReference type="NCBIfam" id="TIGR03519">
    <property type="entry name" value="T9SS_PorP_fam"/>
    <property type="match status" value="1"/>
</dbReference>
<dbReference type="Pfam" id="PF11751">
    <property type="entry name" value="PorP_SprF"/>
    <property type="match status" value="1"/>
</dbReference>
<protein>
    <submittedName>
        <fullName evidence="1">Type IX secretion system membrane protein PorP/SprF</fullName>
    </submittedName>
</protein>
<proteinExistence type="predicted"/>
<dbReference type="RefSeq" id="WP_131031580.1">
    <property type="nucleotide sequence ID" value="NZ_SIXF01000023.1"/>
</dbReference>
<evidence type="ECO:0000313" key="1">
    <source>
        <dbReference type="EMBL" id="TBO40445.1"/>
    </source>
</evidence>
<dbReference type="Proteomes" id="UP000291819">
    <property type="component" value="Unassembled WGS sequence"/>
</dbReference>
<dbReference type="EMBL" id="SIXF01000023">
    <property type="protein sequence ID" value="TBO40445.1"/>
    <property type="molecule type" value="Genomic_DNA"/>
</dbReference>
<dbReference type="OrthoDB" id="891773at2"/>
<evidence type="ECO:0000313" key="2">
    <source>
        <dbReference type="Proteomes" id="UP000291819"/>
    </source>
</evidence>
<accession>A0A4Q9H969</accession>
<organism evidence="1 2">
    <name type="scientific">Pedobacter kyonggii</name>
    <dbReference type="NCBI Taxonomy" id="1926871"/>
    <lineage>
        <taxon>Bacteria</taxon>
        <taxon>Pseudomonadati</taxon>
        <taxon>Bacteroidota</taxon>
        <taxon>Sphingobacteriia</taxon>
        <taxon>Sphingobacteriales</taxon>
        <taxon>Sphingobacteriaceae</taxon>
        <taxon>Pedobacter</taxon>
    </lineage>
</organism>
<name>A0A4Q9H969_9SPHI</name>
<comment type="caution">
    <text evidence="1">The sequence shown here is derived from an EMBL/GenBank/DDBJ whole genome shotgun (WGS) entry which is preliminary data.</text>
</comment>
<reference evidence="1 2" key="1">
    <citation type="submission" date="2019-02" db="EMBL/GenBank/DDBJ databases">
        <title>Pedobacter kyonggii whole genome sequence analysis.</title>
        <authorList>
            <person name="Dahal R.H."/>
        </authorList>
    </citation>
    <scope>NUCLEOTIDE SEQUENCE [LARGE SCALE GENOMIC DNA]</scope>
    <source>
        <strain evidence="1 2">K-4-11-1</strain>
    </source>
</reference>